<dbReference type="Proteomes" id="UP000712600">
    <property type="component" value="Unassembled WGS sequence"/>
</dbReference>
<feature type="non-terminal residue" evidence="2">
    <location>
        <position position="1"/>
    </location>
</feature>
<dbReference type="PANTHER" id="PTHR36317">
    <property type="entry name" value="PROTEIN MULTIPLE CHLOROPLAST DIVISION SITE 1"/>
    <property type="match status" value="1"/>
</dbReference>
<evidence type="ECO:0000313" key="3">
    <source>
        <dbReference type="Proteomes" id="UP000712600"/>
    </source>
</evidence>
<accession>A0A8S9RCK8</accession>
<proteinExistence type="predicted"/>
<feature type="compositionally biased region" description="Acidic residues" evidence="1">
    <location>
        <begin position="1"/>
        <end position="15"/>
    </location>
</feature>
<sequence length="276" mass="31649">EETQNTHNDDDEEVDVTTTQSSTARESLISRFRPTVFLKEGDSIPPDVDPDTVRWIPANHPFATTVNDIDQDLAQNNVYQKQGEEIQNTHNDDDEEVDVTTTQSSTALENKVFIKKRRSRAYHWKRPTVFLKEGDSIPPDVDPDTVRWIPANHPFATTVSDIDQDLAQNNVYQKQGVPFRIRAEHEAMQKKLEALQSEEKLNNLGIDSQNAIDFQRPYKFSGKLEDENIQKNSQENHTGNSSSEETHKSLSFVNSLQNHTCVPRNLRYFVMNLQKP</sequence>
<feature type="region of interest" description="Disordered" evidence="1">
    <location>
        <begin position="1"/>
        <end position="26"/>
    </location>
</feature>
<evidence type="ECO:0000256" key="1">
    <source>
        <dbReference type="SAM" id="MobiDB-lite"/>
    </source>
</evidence>
<comment type="caution">
    <text evidence="2">The sequence shown here is derived from an EMBL/GenBank/DDBJ whole genome shotgun (WGS) entry which is preliminary data.</text>
</comment>
<dbReference type="GO" id="GO:0010020">
    <property type="term" value="P:chloroplast fission"/>
    <property type="evidence" value="ECO:0007669"/>
    <property type="project" value="InterPro"/>
</dbReference>
<gene>
    <name evidence="2" type="ORF">F2Q69_00061144</name>
</gene>
<evidence type="ECO:0000313" key="2">
    <source>
        <dbReference type="EMBL" id="KAF3570573.1"/>
    </source>
</evidence>
<dbReference type="PANTHER" id="PTHR36317:SF1">
    <property type="entry name" value="PROTEIN MULTIPLE CHLOROPLAST DIVISION SITE 1"/>
    <property type="match status" value="1"/>
</dbReference>
<name>A0A8S9RCK8_BRACR</name>
<dbReference type="AlphaFoldDB" id="A0A8S9RCK8"/>
<organism evidence="2 3">
    <name type="scientific">Brassica cretica</name>
    <name type="common">Mustard</name>
    <dbReference type="NCBI Taxonomy" id="69181"/>
    <lineage>
        <taxon>Eukaryota</taxon>
        <taxon>Viridiplantae</taxon>
        <taxon>Streptophyta</taxon>
        <taxon>Embryophyta</taxon>
        <taxon>Tracheophyta</taxon>
        <taxon>Spermatophyta</taxon>
        <taxon>Magnoliopsida</taxon>
        <taxon>eudicotyledons</taxon>
        <taxon>Gunneridae</taxon>
        <taxon>Pentapetalae</taxon>
        <taxon>rosids</taxon>
        <taxon>malvids</taxon>
        <taxon>Brassicales</taxon>
        <taxon>Brassicaceae</taxon>
        <taxon>Brassiceae</taxon>
        <taxon>Brassica</taxon>
    </lineage>
</organism>
<dbReference type="GO" id="GO:0009706">
    <property type="term" value="C:chloroplast inner membrane"/>
    <property type="evidence" value="ECO:0007669"/>
    <property type="project" value="TreeGrafter"/>
</dbReference>
<dbReference type="EMBL" id="QGKX02000095">
    <property type="protein sequence ID" value="KAF3570573.1"/>
    <property type="molecule type" value="Genomic_DNA"/>
</dbReference>
<protein>
    <submittedName>
        <fullName evidence="2">Uncharacterized protein</fullName>
    </submittedName>
</protein>
<reference evidence="2" key="1">
    <citation type="submission" date="2019-12" db="EMBL/GenBank/DDBJ databases">
        <title>Genome sequencing and annotation of Brassica cretica.</title>
        <authorList>
            <person name="Studholme D.J."/>
            <person name="Sarris P."/>
        </authorList>
    </citation>
    <scope>NUCLEOTIDE SEQUENCE</scope>
    <source>
        <strain evidence="2">PFS-109/04</strain>
        <tissue evidence="2">Leaf</tissue>
    </source>
</reference>
<dbReference type="InterPro" id="IPR034572">
    <property type="entry name" value="MCD1"/>
</dbReference>